<evidence type="ECO:0000313" key="3">
    <source>
        <dbReference type="Proteomes" id="UP000306477"/>
    </source>
</evidence>
<protein>
    <submittedName>
        <fullName evidence="2">Uncharacterized protein</fullName>
    </submittedName>
</protein>
<feature type="transmembrane region" description="Helical" evidence="1">
    <location>
        <begin position="238"/>
        <end position="257"/>
    </location>
</feature>
<dbReference type="AlphaFoldDB" id="A0A4S3PRZ5"/>
<keyword evidence="1" id="KW-1133">Transmembrane helix</keyword>
<feature type="transmembrane region" description="Helical" evidence="1">
    <location>
        <begin position="458"/>
        <end position="476"/>
    </location>
</feature>
<dbReference type="Proteomes" id="UP000306477">
    <property type="component" value="Unassembled WGS sequence"/>
</dbReference>
<name>A0A4S3PRZ5_9BACI</name>
<feature type="transmembrane region" description="Helical" evidence="1">
    <location>
        <begin position="203"/>
        <end position="223"/>
    </location>
</feature>
<dbReference type="EMBL" id="SLUB01000016">
    <property type="protein sequence ID" value="THE12481.1"/>
    <property type="molecule type" value="Genomic_DNA"/>
</dbReference>
<accession>A0A4S3PRZ5</accession>
<evidence type="ECO:0000313" key="2">
    <source>
        <dbReference type="EMBL" id="THE12481.1"/>
    </source>
</evidence>
<feature type="transmembrane region" description="Helical" evidence="1">
    <location>
        <begin position="496"/>
        <end position="514"/>
    </location>
</feature>
<organism evidence="2 3">
    <name type="scientific">Bacillus timonensis</name>
    <dbReference type="NCBI Taxonomy" id="1033734"/>
    <lineage>
        <taxon>Bacteria</taxon>
        <taxon>Bacillati</taxon>
        <taxon>Bacillota</taxon>
        <taxon>Bacilli</taxon>
        <taxon>Bacillales</taxon>
        <taxon>Bacillaceae</taxon>
        <taxon>Bacillus</taxon>
    </lineage>
</organism>
<feature type="transmembrane region" description="Helical" evidence="1">
    <location>
        <begin position="135"/>
        <end position="159"/>
    </location>
</feature>
<dbReference type="OrthoDB" id="2659138at2"/>
<feature type="transmembrane region" description="Helical" evidence="1">
    <location>
        <begin position="91"/>
        <end position="114"/>
    </location>
</feature>
<feature type="transmembrane region" description="Helical" evidence="1">
    <location>
        <begin position="385"/>
        <end position="402"/>
    </location>
</feature>
<gene>
    <name evidence="2" type="ORF">E1I69_10810</name>
</gene>
<keyword evidence="3" id="KW-1185">Reference proteome</keyword>
<feature type="transmembrane region" description="Helical" evidence="1">
    <location>
        <begin position="264"/>
        <end position="284"/>
    </location>
</feature>
<feature type="transmembrane region" description="Helical" evidence="1">
    <location>
        <begin position="521"/>
        <end position="540"/>
    </location>
</feature>
<feature type="transmembrane region" description="Helical" evidence="1">
    <location>
        <begin position="346"/>
        <end position="364"/>
    </location>
</feature>
<reference evidence="2 3" key="1">
    <citation type="journal article" date="2019" name="Indoor Air">
        <title>Impacts of indoor surface finishes on bacterial viability.</title>
        <authorList>
            <person name="Hu J."/>
            <person name="Maamar S.B."/>
            <person name="Glawe A.J."/>
            <person name="Gottel N."/>
            <person name="Gilbert J.A."/>
            <person name="Hartmann E.M."/>
        </authorList>
    </citation>
    <scope>NUCLEOTIDE SEQUENCE [LARGE SCALE GENOMIC DNA]</scope>
    <source>
        <strain evidence="2 3">AF060A6</strain>
    </source>
</reference>
<feature type="transmembrane region" description="Helical" evidence="1">
    <location>
        <begin position="60"/>
        <end position="79"/>
    </location>
</feature>
<feature type="transmembrane region" description="Helical" evidence="1">
    <location>
        <begin position="165"/>
        <end position="191"/>
    </location>
</feature>
<comment type="caution">
    <text evidence="2">The sequence shown here is derived from an EMBL/GenBank/DDBJ whole genome shotgun (WGS) entry which is preliminary data.</text>
</comment>
<sequence length="548" mass="63519">MQDFPSLKLLDRFEKGFTRFGIDYRTMRKILQAKLVMDRRRVPTIFSQNNKKEKKDKNHYLLSLWIYVLFGFFLIPFTIMGENYVFQMSLVFGLITFFLMTSMISDFSSVLLDIRDRNILYPKPIDRKTISAAKLTHILIYLSLMTIALAGPSVVAGLFKHGIVFFLIALFNVILIDLLIIALTALIYFIILQFFDGEKLKDLINYVQIGLSFSIMIGYQLLIRSFEIVDLSISLEPAWWHVFIFPIWYGVIMELGLNGGSQPFYFLLAGLGILVPFVSIWIYAKLTPTFERNLQKLSQHNKGRMKKQLKLAEAFRKLICPTKEERVFYHFSSLMLKNEREFKLKVYPSLGFSIVIPFIFLFTFMDDFSWESFNLLREGKSYLNIYFSLLMMPTVLITLKYSGAHKGAWIYKLTPLKNLKPVFSGTIKAFIVNLYVPIFFILCIVYIPIYGVRIIPDLILVFVSAVIYAVICFAILEKSLPFSRSFETYSSGNGVIIFMLMLVAGVFAGLHIISMLFPYGLYIYLVLAVLILTLLWRKVFNVSWEKVE</sequence>
<keyword evidence="1" id="KW-0812">Transmembrane</keyword>
<evidence type="ECO:0000256" key="1">
    <source>
        <dbReference type="SAM" id="Phobius"/>
    </source>
</evidence>
<dbReference type="RefSeq" id="WP_136379627.1">
    <property type="nucleotide sequence ID" value="NZ_SLUB01000016.1"/>
</dbReference>
<proteinExistence type="predicted"/>
<feature type="transmembrane region" description="Helical" evidence="1">
    <location>
        <begin position="422"/>
        <end position="446"/>
    </location>
</feature>
<keyword evidence="1" id="KW-0472">Membrane</keyword>